<dbReference type="Gene3D" id="1.10.10.60">
    <property type="entry name" value="Homeodomain-like"/>
    <property type="match status" value="1"/>
</dbReference>
<evidence type="ECO:0000256" key="11">
    <source>
        <dbReference type="SAM" id="MobiDB-lite"/>
    </source>
</evidence>
<evidence type="ECO:0000313" key="15">
    <source>
        <dbReference type="WBParaSite" id="GPLIN_001119700"/>
    </source>
</evidence>
<keyword evidence="7" id="KW-0804">Transcription</keyword>
<dbReference type="InterPro" id="IPR001523">
    <property type="entry name" value="Paired_dom"/>
</dbReference>
<evidence type="ECO:0000313" key="14">
    <source>
        <dbReference type="Proteomes" id="UP000050741"/>
    </source>
</evidence>
<comment type="subcellular location">
    <subcellularLocation>
        <location evidence="1 9 10">Nucleus</location>
    </subcellularLocation>
</comment>
<feature type="region of interest" description="Disordered" evidence="11">
    <location>
        <begin position="344"/>
        <end position="374"/>
    </location>
</feature>
<evidence type="ECO:0000256" key="5">
    <source>
        <dbReference type="ARBA" id="ARBA00023015"/>
    </source>
</evidence>
<keyword evidence="6 9" id="KW-0238">DNA-binding</keyword>
<dbReference type="InterPro" id="IPR036388">
    <property type="entry name" value="WH-like_DNA-bd_sf"/>
</dbReference>
<dbReference type="InterPro" id="IPR001356">
    <property type="entry name" value="HD"/>
</dbReference>
<dbReference type="CDD" id="cd00086">
    <property type="entry name" value="homeodomain"/>
    <property type="match status" value="1"/>
</dbReference>
<feature type="domain" description="Paired" evidence="13">
    <location>
        <begin position="50"/>
        <end position="177"/>
    </location>
</feature>
<dbReference type="PROSITE" id="PS51057">
    <property type="entry name" value="PAIRED_2"/>
    <property type="match status" value="1"/>
</dbReference>
<evidence type="ECO:0000256" key="9">
    <source>
        <dbReference type="PROSITE-ProRule" id="PRU00108"/>
    </source>
</evidence>
<dbReference type="AlphaFoldDB" id="A0A183CE93"/>
<evidence type="ECO:0000256" key="3">
    <source>
        <dbReference type="ARBA" id="ARBA00022473"/>
    </source>
</evidence>
<keyword evidence="8 9" id="KW-0539">Nucleus</keyword>
<evidence type="ECO:0000259" key="13">
    <source>
        <dbReference type="PROSITE" id="PS51057"/>
    </source>
</evidence>
<accession>A0A183CE93</accession>
<evidence type="ECO:0000256" key="7">
    <source>
        <dbReference type="ARBA" id="ARBA00023163"/>
    </source>
</evidence>
<feature type="compositionally biased region" description="Low complexity" evidence="11">
    <location>
        <begin position="243"/>
        <end position="259"/>
    </location>
</feature>
<dbReference type="SMART" id="SM00389">
    <property type="entry name" value="HOX"/>
    <property type="match status" value="1"/>
</dbReference>
<evidence type="ECO:0000256" key="1">
    <source>
        <dbReference type="ARBA" id="ARBA00004123"/>
    </source>
</evidence>
<dbReference type="GO" id="GO:0005634">
    <property type="term" value="C:nucleus"/>
    <property type="evidence" value="ECO:0007669"/>
    <property type="project" value="UniProtKB-SubCell"/>
</dbReference>
<dbReference type="SUPFAM" id="SSF46689">
    <property type="entry name" value="Homeodomain-like"/>
    <property type="match status" value="2"/>
</dbReference>
<sequence>MDTEMQMMAASASAAVGQQHSEGIQKQMPMDDGAALPQNGARITFENFLGQGRVNQLGGVFINGRPLPHEKRVQIVEMARRGIKPCKISRELKVSHGAVSKILNRFNETGSISPGQIGGNPRSRLSIQAVRQHILRLREEQPSLSAGQVQQMLVQRGICSRQNVPSSSRINRLLKAHKQQQQRAKPRPKSAGDSGATKSGGEKPLSHSIENILGGGGGDNGGGKQSPNGHANGTTGGAEIGRSPAVASPPSSSASSVSSNAAQIAPGSDEENQQQQQQHNQNDTFLADGRRARTSFSAKQLRILEQTFKNSPYPTPQQKECLIKVTELDEDKIITWFSNRRARNRRKAFQQQQHPPPQQILPFSSANSTATSPQSSIAVNMPMAMNQNSICPTALFPFPAAAFFPTLFAAPTGAFTPFGLLAANGGTSTAAMNLNCAVSAVQKQQKMCVDGTAEK</sequence>
<dbReference type="PANTHER" id="PTHR45636:SF49">
    <property type="entry name" value="PAIRED BOX PROTEIN 3 HOMOLOG"/>
    <property type="match status" value="1"/>
</dbReference>
<dbReference type="InterPro" id="IPR009057">
    <property type="entry name" value="Homeodomain-like_sf"/>
</dbReference>
<feature type="compositionally biased region" description="Polar residues" evidence="11">
    <location>
        <begin position="361"/>
        <end position="374"/>
    </location>
</feature>
<keyword evidence="14" id="KW-1185">Reference proteome</keyword>
<evidence type="ECO:0000256" key="2">
    <source>
        <dbReference type="ARBA" id="ARBA00005733"/>
    </source>
</evidence>
<keyword evidence="5" id="KW-0805">Transcription regulation</keyword>
<feature type="region of interest" description="Disordered" evidence="11">
    <location>
        <begin position="174"/>
        <end position="287"/>
    </location>
</feature>
<evidence type="ECO:0000256" key="10">
    <source>
        <dbReference type="RuleBase" id="RU000682"/>
    </source>
</evidence>
<dbReference type="Pfam" id="PF00046">
    <property type="entry name" value="Homeodomain"/>
    <property type="match status" value="1"/>
</dbReference>
<dbReference type="PROSITE" id="PS50071">
    <property type="entry name" value="HOMEOBOX_2"/>
    <property type="match status" value="1"/>
</dbReference>
<keyword evidence="4" id="KW-0563">Paired box</keyword>
<comment type="similarity">
    <text evidence="2">Belongs to the paired homeobox family.</text>
</comment>
<feature type="compositionally biased region" description="Gly residues" evidence="11">
    <location>
        <begin position="213"/>
        <end position="224"/>
    </location>
</feature>
<reference evidence="15" key="2">
    <citation type="submission" date="2016-06" db="UniProtKB">
        <authorList>
            <consortium name="WormBaseParasite"/>
        </authorList>
    </citation>
    <scope>IDENTIFICATION</scope>
</reference>
<evidence type="ECO:0000256" key="4">
    <source>
        <dbReference type="ARBA" id="ARBA00022724"/>
    </source>
</evidence>
<keyword evidence="9 10" id="KW-0371">Homeobox</keyword>
<evidence type="ECO:0000259" key="12">
    <source>
        <dbReference type="PROSITE" id="PS50071"/>
    </source>
</evidence>
<feature type="compositionally biased region" description="Low complexity" evidence="11">
    <location>
        <begin position="273"/>
        <end position="282"/>
    </location>
</feature>
<feature type="DNA-binding region" description="Homeobox" evidence="9">
    <location>
        <begin position="289"/>
        <end position="348"/>
    </location>
</feature>
<proteinExistence type="inferred from homology"/>
<evidence type="ECO:0000256" key="6">
    <source>
        <dbReference type="ARBA" id="ARBA00023125"/>
    </source>
</evidence>
<dbReference type="PANTHER" id="PTHR45636">
    <property type="entry name" value="PAIRED BOX PROTEIN PAX-6-RELATED-RELATED"/>
    <property type="match status" value="1"/>
</dbReference>
<name>A0A183CE93_GLOPA</name>
<dbReference type="SMART" id="SM00351">
    <property type="entry name" value="PAX"/>
    <property type="match status" value="1"/>
</dbReference>
<dbReference type="Proteomes" id="UP000050741">
    <property type="component" value="Unassembled WGS sequence"/>
</dbReference>
<dbReference type="InterPro" id="IPR043565">
    <property type="entry name" value="PAX_fam"/>
</dbReference>
<dbReference type="PRINTS" id="PR00027">
    <property type="entry name" value="PAIREDBOX"/>
</dbReference>
<feature type="compositionally biased region" description="Basic residues" evidence="11">
    <location>
        <begin position="174"/>
        <end position="188"/>
    </location>
</feature>
<dbReference type="GO" id="GO:0000978">
    <property type="term" value="F:RNA polymerase II cis-regulatory region sequence-specific DNA binding"/>
    <property type="evidence" value="ECO:0007669"/>
    <property type="project" value="TreeGrafter"/>
</dbReference>
<protein>
    <submittedName>
        <fullName evidence="15">Homeobox domain-containing protein</fullName>
    </submittedName>
</protein>
<dbReference type="GO" id="GO:0000981">
    <property type="term" value="F:DNA-binding transcription factor activity, RNA polymerase II-specific"/>
    <property type="evidence" value="ECO:0007669"/>
    <property type="project" value="TreeGrafter"/>
</dbReference>
<reference evidence="14" key="1">
    <citation type="submission" date="2014-05" db="EMBL/GenBank/DDBJ databases">
        <title>The genome and life-stage specific transcriptomes of Globodera pallida elucidate key aspects of plant parasitism by a cyst nematode.</title>
        <authorList>
            <person name="Cotton J.A."/>
            <person name="Lilley C.J."/>
            <person name="Jones L.M."/>
            <person name="Kikuchi T."/>
            <person name="Reid A.J."/>
            <person name="Thorpe P."/>
            <person name="Tsai I.J."/>
            <person name="Beasley H."/>
            <person name="Blok V."/>
            <person name="Cock P.J.A."/>
            <person name="Van den Akker S.E."/>
            <person name="Holroyd N."/>
            <person name="Hunt M."/>
            <person name="Mantelin S."/>
            <person name="Naghra H."/>
            <person name="Pain A."/>
            <person name="Palomares-Rius J.E."/>
            <person name="Zarowiecki M."/>
            <person name="Berriman M."/>
            <person name="Jones J.T."/>
            <person name="Urwin P.E."/>
        </authorList>
    </citation>
    <scope>NUCLEOTIDE SEQUENCE [LARGE SCALE GENOMIC DNA]</scope>
    <source>
        <strain evidence="14">Lindley</strain>
    </source>
</reference>
<dbReference type="Gene3D" id="1.10.10.10">
    <property type="entry name" value="Winged helix-like DNA-binding domain superfamily/Winged helix DNA-binding domain"/>
    <property type="match status" value="2"/>
</dbReference>
<dbReference type="WBParaSite" id="GPLIN_001119700">
    <property type="protein sequence ID" value="GPLIN_001119700"/>
    <property type="gene ID" value="GPLIN_001119700"/>
</dbReference>
<evidence type="ECO:0000256" key="8">
    <source>
        <dbReference type="ARBA" id="ARBA00023242"/>
    </source>
</evidence>
<keyword evidence="3" id="KW-0217">Developmental protein</keyword>
<feature type="domain" description="Homeobox" evidence="12">
    <location>
        <begin position="287"/>
        <end position="347"/>
    </location>
</feature>
<dbReference type="Pfam" id="PF00292">
    <property type="entry name" value="PAX"/>
    <property type="match status" value="1"/>
</dbReference>
<organism evidence="14 15">
    <name type="scientific">Globodera pallida</name>
    <name type="common">Potato cyst nematode worm</name>
    <name type="synonym">Heterodera pallida</name>
    <dbReference type="NCBI Taxonomy" id="36090"/>
    <lineage>
        <taxon>Eukaryota</taxon>
        <taxon>Metazoa</taxon>
        <taxon>Ecdysozoa</taxon>
        <taxon>Nematoda</taxon>
        <taxon>Chromadorea</taxon>
        <taxon>Rhabditida</taxon>
        <taxon>Tylenchina</taxon>
        <taxon>Tylenchomorpha</taxon>
        <taxon>Tylenchoidea</taxon>
        <taxon>Heteroderidae</taxon>
        <taxon>Heteroderinae</taxon>
        <taxon>Globodera</taxon>
    </lineage>
</organism>